<keyword evidence="1" id="KW-0472">Membrane</keyword>
<feature type="transmembrane region" description="Helical" evidence="1">
    <location>
        <begin position="108"/>
        <end position="130"/>
    </location>
</feature>
<accession>A0A8T2R016</accession>
<protein>
    <submittedName>
        <fullName evidence="2">Uncharacterized protein</fullName>
    </submittedName>
</protein>
<proteinExistence type="predicted"/>
<keyword evidence="1" id="KW-1133">Transmembrane helix</keyword>
<sequence>MNEGCGAVFNNLQTLRNLLFFFLFSMLLICNSRSTLCRPFFGVRREDYYIPSIPQAVDTLPSRGANVSRAGIYFINEGYREPFFFLFNPFSPRSCPSFNFKSNMRHELVEGFVLPSLIAAISWSSCFLHLTQGQRSISYRNDEELQVPMYIHSEIIVS</sequence>
<evidence type="ECO:0000313" key="2">
    <source>
        <dbReference type="EMBL" id="KAH7289230.1"/>
    </source>
</evidence>
<dbReference type="Proteomes" id="UP000825935">
    <property type="component" value="Chromosome 31"/>
</dbReference>
<reference evidence="2" key="1">
    <citation type="submission" date="2021-08" db="EMBL/GenBank/DDBJ databases">
        <title>WGS assembly of Ceratopteris richardii.</title>
        <authorList>
            <person name="Marchant D.B."/>
            <person name="Chen G."/>
            <person name="Jenkins J."/>
            <person name="Shu S."/>
            <person name="Leebens-Mack J."/>
            <person name="Grimwood J."/>
            <person name="Schmutz J."/>
            <person name="Soltis P."/>
            <person name="Soltis D."/>
            <person name="Chen Z.-H."/>
        </authorList>
    </citation>
    <scope>NUCLEOTIDE SEQUENCE</scope>
    <source>
        <strain evidence="2">Whitten #5841</strain>
        <tissue evidence="2">Leaf</tissue>
    </source>
</reference>
<dbReference type="EMBL" id="CM035436">
    <property type="protein sequence ID" value="KAH7289230.1"/>
    <property type="molecule type" value="Genomic_DNA"/>
</dbReference>
<gene>
    <name evidence="2" type="ORF">KP509_31G064700</name>
</gene>
<keyword evidence="1" id="KW-0812">Transmembrane</keyword>
<evidence type="ECO:0000256" key="1">
    <source>
        <dbReference type="SAM" id="Phobius"/>
    </source>
</evidence>
<keyword evidence="3" id="KW-1185">Reference proteome</keyword>
<name>A0A8T2R016_CERRI</name>
<organism evidence="2 3">
    <name type="scientific">Ceratopteris richardii</name>
    <name type="common">Triangle waterfern</name>
    <dbReference type="NCBI Taxonomy" id="49495"/>
    <lineage>
        <taxon>Eukaryota</taxon>
        <taxon>Viridiplantae</taxon>
        <taxon>Streptophyta</taxon>
        <taxon>Embryophyta</taxon>
        <taxon>Tracheophyta</taxon>
        <taxon>Polypodiopsida</taxon>
        <taxon>Polypodiidae</taxon>
        <taxon>Polypodiales</taxon>
        <taxon>Pteridineae</taxon>
        <taxon>Pteridaceae</taxon>
        <taxon>Parkerioideae</taxon>
        <taxon>Ceratopteris</taxon>
    </lineage>
</organism>
<feature type="transmembrane region" description="Helical" evidence="1">
    <location>
        <begin position="18"/>
        <end position="36"/>
    </location>
</feature>
<evidence type="ECO:0000313" key="3">
    <source>
        <dbReference type="Proteomes" id="UP000825935"/>
    </source>
</evidence>
<comment type="caution">
    <text evidence="2">The sequence shown here is derived from an EMBL/GenBank/DDBJ whole genome shotgun (WGS) entry which is preliminary data.</text>
</comment>
<dbReference type="AlphaFoldDB" id="A0A8T2R016"/>